<sequence length="273" mass="30111">MLSRARVLKVIAMLPVRDQLPTRKLPVVNYLLIALNVLGFFWMRSLITAGLPPDRLLSAWGLVPEHLLEAPTDAWWTVFSSMFLHDPTGWAHLGGNMLFLWIFGDNVEDALGSARYAAFYVLSGIAAAGAQIVIDPGSTIPMVGASGAISGVLAAYASLYPRSPITVLNPIFLLWFIFGLFLELPAWLVILEYFVVNLLNGLGAIGVRGGGVAFFAHLGGFVAGLFLVRVFMTGRARREHERWQHFRPSPRRPAARRVRGAPPWDAPPRRGSW</sequence>
<reference evidence="10 11" key="1">
    <citation type="journal article" date="2007" name="Nat. Biotechnol.">
        <title>Complete genome sequence of the myxobacterium Sorangium cellulosum.</title>
        <authorList>
            <person name="Schneiker S."/>
            <person name="Perlova O."/>
            <person name="Kaiser O."/>
            <person name="Gerth K."/>
            <person name="Alici A."/>
            <person name="Altmeyer M.O."/>
            <person name="Bartels D."/>
            <person name="Bekel T."/>
            <person name="Beyer S."/>
            <person name="Bode E."/>
            <person name="Bode H.B."/>
            <person name="Bolten C.J."/>
            <person name="Choudhuri J.V."/>
            <person name="Doss S."/>
            <person name="Elnakady Y.A."/>
            <person name="Frank B."/>
            <person name="Gaigalat L."/>
            <person name="Goesmann A."/>
            <person name="Groeger C."/>
            <person name="Gross F."/>
            <person name="Jelsbak L."/>
            <person name="Jelsbak L."/>
            <person name="Kalinowski J."/>
            <person name="Kegler C."/>
            <person name="Knauber T."/>
            <person name="Konietzny S."/>
            <person name="Kopp M."/>
            <person name="Krause L."/>
            <person name="Krug D."/>
            <person name="Linke B."/>
            <person name="Mahmud T."/>
            <person name="Martinez-Arias R."/>
            <person name="McHardy A.C."/>
            <person name="Merai M."/>
            <person name="Meyer F."/>
            <person name="Mormann S."/>
            <person name="Munoz-Dorado J."/>
            <person name="Perez J."/>
            <person name="Pradella S."/>
            <person name="Rachid S."/>
            <person name="Raddatz G."/>
            <person name="Rosenau F."/>
            <person name="Rueckert C."/>
            <person name="Sasse F."/>
            <person name="Scharfe M."/>
            <person name="Schuster S.C."/>
            <person name="Suen G."/>
            <person name="Treuner-Lange A."/>
            <person name="Velicer G.J."/>
            <person name="Vorholter F.-J."/>
            <person name="Weissman K.J."/>
            <person name="Welch R.D."/>
            <person name="Wenzel S.C."/>
            <person name="Whitworth D.E."/>
            <person name="Wilhelm S."/>
            <person name="Wittmann C."/>
            <person name="Bloecker H."/>
            <person name="Puehler A."/>
            <person name="Mueller R."/>
        </authorList>
    </citation>
    <scope>NUCLEOTIDE SEQUENCE [LARGE SCALE GENOMIC DNA]</scope>
    <source>
        <strain evidence="11">So ce56</strain>
    </source>
</reference>
<dbReference type="KEGG" id="scl:sce0615"/>
<dbReference type="PANTHER" id="PTHR43066:SF26">
    <property type="entry name" value="RHOMBOID PROTEASE GLPG"/>
    <property type="match status" value="1"/>
</dbReference>
<feature type="transmembrane region" description="Helical" evidence="8">
    <location>
        <begin position="140"/>
        <end position="159"/>
    </location>
</feature>
<evidence type="ECO:0000256" key="1">
    <source>
        <dbReference type="ARBA" id="ARBA00004141"/>
    </source>
</evidence>
<keyword evidence="4 8" id="KW-0812">Transmembrane</keyword>
<evidence type="ECO:0000313" key="10">
    <source>
        <dbReference type="EMBL" id="CAN90772.1"/>
    </source>
</evidence>
<evidence type="ECO:0000256" key="8">
    <source>
        <dbReference type="SAM" id="Phobius"/>
    </source>
</evidence>
<dbReference type="BioCyc" id="SCEL448385:SCE_RS03230-MONOMER"/>
<evidence type="ECO:0000256" key="2">
    <source>
        <dbReference type="ARBA" id="ARBA00022475"/>
    </source>
</evidence>
<gene>
    <name evidence="10" type="ordered locus">sce0615</name>
</gene>
<keyword evidence="6 8" id="KW-0472">Membrane</keyword>
<dbReference type="EMBL" id="AM746676">
    <property type="protein sequence ID" value="CAN90772.1"/>
    <property type="molecule type" value="Genomic_DNA"/>
</dbReference>
<dbReference type="GO" id="GO:0016020">
    <property type="term" value="C:membrane"/>
    <property type="evidence" value="ECO:0007669"/>
    <property type="project" value="UniProtKB-SubCell"/>
</dbReference>
<keyword evidence="3" id="KW-0997">Cell inner membrane</keyword>
<name>A9GVL1_SORC5</name>
<evidence type="ECO:0000256" key="3">
    <source>
        <dbReference type="ARBA" id="ARBA00022519"/>
    </source>
</evidence>
<evidence type="ECO:0000259" key="9">
    <source>
        <dbReference type="Pfam" id="PF01694"/>
    </source>
</evidence>
<dbReference type="PANTHER" id="PTHR43066">
    <property type="entry name" value="RHOMBOID-RELATED PROTEIN"/>
    <property type="match status" value="1"/>
</dbReference>
<comment type="subcellular location">
    <subcellularLocation>
        <location evidence="1">Membrane</location>
        <topology evidence="1">Multi-pass membrane protein</topology>
    </subcellularLocation>
</comment>
<feature type="transmembrane region" description="Helical" evidence="8">
    <location>
        <begin position="116"/>
        <end position="134"/>
    </location>
</feature>
<dbReference type="HOGENOM" id="CLU_055068_5_1_7"/>
<keyword evidence="2" id="KW-1003">Cell membrane</keyword>
<feature type="transmembrane region" description="Helical" evidence="8">
    <location>
        <begin position="27"/>
        <end position="47"/>
    </location>
</feature>
<evidence type="ECO:0000256" key="6">
    <source>
        <dbReference type="ARBA" id="ARBA00023136"/>
    </source>
</evidence>
<feature type="transmembrane region" description="Helical" evidence="8">
    <location>
        <begin position="211"/>
        <end position="232"/>
    </location>
</feature>
<dbReference type="MEROPS" id="S54.027"/>
<evidence type="ECO:0000256" key="7">
    <source>
        <dbReference type="SAM" id="MobiDB-lite"/>
    </source>
</evidence>
<dbReference type="eggNOG" id="COG0705">
    <property type="taxonomic scope" value="Bacteria"/>
</dbReference>
<feature type="region of interest" description="Disordered" evidence="7">
    <location>
        <begin position="247"/>
        <end position="273"/>
    </location>
</feature>
<feature type="domain" description="Peptidase S54 rhomboid" evidence="9">
    <location>
        <begin position="74"/>
        <end position="231"/>
    </location>
</feature>
<proteinExistence type="predicted"/>
<feature type="transmembrane region" description="Helical" evidence="8">
    <location>
        <begin position="171"/>
        <end position="191"/>
    </location>
</feature>
<evidence type="ECO:0000256" key="5">
    <source>
        <dbReference type="ARBA" id="ARBA00022989"/>
    </source>
</evidence>
<keyword evidence="11" id="KW-1185">Reference proteome</keyword>
<dbReference type="Proteomes" id="UP000002139">
    <property type="component" value="Chromosome"/>
</dbReference>
<evidence type="ECO:0000256" key="4">
    <source>
        <dbReference type="ARBA" id="ARBA00022692"/>
    </source>
</evidence>
<feature type="transmembrane region" description="Helical" evidence="8">
    <location>
        <begin position="87"/>
        <end position="104"/>
    </location>
</feature>
<organism evidence="10 11">
    <name type="scientific">Sorangium cellulosum (strain So ce56)</name>
    <name type="common">Polyangium cellulosum (strain So ce56)</name>
    <dbReference type="NCBI Taxonomy" id="448385"/>
    <lineage>
        <taxon>Bacteria</taxon>
        <taxon>Pseudomonadati</taxon>
        <taxon>Myxococcota</taxon>
        <taxon>Polyangia</taxon>
        <taxon>Polyangiales</taxon>
        <taxon>Polyangiaceae</taxon>
        <taxon>Sorangium</taxon>
    </lineage>
</organism>
<accession>A9GVL1</accession>
<keyword evidence="5 8" id="KW-1133">Transmembrane helix</keyword>
<dbReference type="STRING" id="448385.sce0615"/>
<dbReference type="InterPro" id="IPR035952">
    <property type="entry name" value="Rhomboid-like_sf"/>
</dbReference>
<dbReference type="InterPro" id="IPR022764">
    <property type="entry name" value="Peptidase_S54_rhomboid_dom"/>
</dbReference>
<dbReference type="GO" id="GO:0004252">
    <property type="term" value="F:serine-type endopeptidase activity"/>
    <property type="evidence" value="ECO:0007669"/>
    <property type="project" value="InterPro"/>
</dbReference>
<dbReference type="SUPFAM" id="SSF144091">
    <property type="entry name" value="Rhomboid-like"/>
    <property type="match status" value="1"/>
</dbReference>
<dbReference type="Pfam" id="PF01694">
    <property type="entry name" value="Rhomboid"/>
    <property type="match status" value="1"/>
</dbReference>
<evidence type="ECO:0000313" key="11">
    <source>
        <dbReference type="Proteomes" id="UP000002139"/>
    </source>
</evidence>
<dbReference type="Gene3D" id="1.20.1540.10">
    <property type="entry name" value="Rhomboid-like"/>
    <property type="match status" value="1"/>
</dbReference>
<protein>
    <submittedName>
        <fullName evidence="10">Uncharacterized membrane protein</fullName>
    </submittedName>
</protein>
<dbReference type="AlphaFoldDB" id="A9GVL1"/>
<feature type="compositionally biased region" description="Basic residues" evidence="7">
    <location>
        <begin position="248"/>
        <end position="259"/>
    </location>
</feature>